<name>A0A9N8HFR0_9STRA</name>
<feature type="compositionally biased region" description="Acidic residues" evidence="1">
    <location>
        <begin position="240"/>
        <end position="254"/>
    </location>
</feature>
<feature type="region of interest" description="Disordered" evidence="1">
    <location>
        <begin position="296"/>
        <end position="326"/>
    </location>
</feature>
<comment type="caution">
    <text evidence="2">The sequence shown here is derived from an EMBL/GenBank/DDBJ whole genome shotgun (WGS) entry which is preliminary data.</text>
</comment>
<gene>
    <name evidence="2" type="ORF">SEMRO_468_G149160.1</name>
</gene>
<dbReference type="OrthoDB" id="49190at2759"/>
<protein>
    <submittedName>
        <fullName evidence="2">Uncharacterized protein</fullName>
    </submittedName>
</protein>
<dbReference type="AlphaFoldDB" id="A0A9N8HFR0"/>
<dbReference type="EMBL" id="CAICTM010000467">
    <property type="protein sequence ID" value="CAB9511107.1"/>
    <property type="molecule type" value="Genomic_DNA"/>
</dbReference>
<evidence type="ECO:0000313" key="3">
    <source>
        <dbReference type="Proteomes" id="UP001153069"/>
    </source>
</evidence>
<dbReference type="Proteomes" id="UP001153069">
    <property type="component" value="Unassembled WGS sequence"/>
</dbReference>
<accession>A0A9N8HFR0</accession>
<proteinExistence type="predicted"/>
<keyword evidence="3" id="KW-1185">Reference proteome</keyword>
<feature type="region of interest" description="Disordered" evidence="1">
    <location>
        <begin position="230"/>
        <end position="254"/>
    </location>
</feature>
<sequence>MSSDLEKAFSAIEKGKSEESSGHHWEAATLFGQARELLQDLASKSSTPNDEEEQAKIAKLYEDQSYEYLHRAREAFMVGLKVEHEQDVELAATTRKYACDDLSVEEAKERLRLFASVFAKKEILDLTDGMTFPTATTTAAAAADTTTTTATEQPAVNPEISLEERLQQLNANLPKSLKSSQERLEDVNKGMDRLGFSLPVAPLTFKPRKSAHQEVEDIIAQAQDQVVLERVLGDDKNDKDDDGGDSILSDDDDDDLHSNADSLLSDEVAVLQNVSQIRDQVAAAQAKLAELTALLEELPDDEDDDKEEKESDPAPCDPGAGKQKLQDAKLAIRKALRLWKVKAVER</sequence>
<reference evidence="2" key="1">
    <citation type="submission" date="2020-06" db="EMBL/GenBank/DDBJ databases">
        <authorList>
            <consortium name="Plant Systems Biology data submission"/>
        </authorList>
    </citation>
    <scope>NUCLEOTIDE SEQUENCE</scope>
    <source>
        <strain evidence="2">D6</strain>
    </source>
</reference>
<evidence type="ECO:0000256" key="1">
    <source>
        <dbReference type="SAM" id="MobiDB-lite"/>
    </source>
</evidence>
<organism evidence="2 3">
    <name type="scientific">Seminavis robusta</name>
    <dbReference type="NCBI Taxonomy" id="568900"/>
    <lineage>
        <taxon>Eukaryota</taxon>
        <taxon>Sar</taxon>
        <taxon>Stramenopiles</taxon>
        <taxon>Ochrophyta</taxon>
        <taxon>Bacillariophyta</taxon>
        <taxon>Bacillariophyceae</taxon>
        <taxon>Bacillariophycidae</taxon>
        <taxon>Naviculales</taxon>
        <taxon>Naviculaceae</taxon>
        <taxon>Seminavis</taxon>
    </lineage>
</organism>
<feature type="compositionally biased region" description="Acidic residues" evidence="1">
    <location>
        <begin position="297"/>
        <end position="307"/>
    </location>
</feature>
<evidence type="ECO:0000313" key="2">
    <source>
        <dbReference type="EMBL" id="CAB9511107.1"/>
    </source>
</evidence>
<feature type="region of interest" description="Disordered" evidence="1">
    <location>
        <begin position="1"/>
        <end position="25"/>
    </location>
</feature>